<accession>A0ABR9IZQ1</accession>
<evidence type="ECO:0000256" key="6">
    <source>
        <dbReference type="ARBA" id="ARBA00023180"/>
    </source>
</evidence>
<keyword evidence="5" id="KW-1015">Disulfide bond</keyword>
<dbReference type="InterPro" id="IPR003154">
    <property type="entry name" value="S1/P1nuclease"/>
</dbReference>
<dbReference type="CDD" id="cd11010">
    <property type="entry name" value="S1-P1_nuclease"/>
    <property type="match status" value="1"/>
</dbReference>
<evidence type="ECO:0000256" key="3">
    <source>
        <dbReference type="ARBA" id="ARBA00022759"/>
    </source>
</evidence>
<protein>
    <recommendedName>
        <fullName evidence="10">S1/P1 nuclease</fullName>
    </recommendedName>
</protein>
<reference evidence="8 9" key="1">
    <citation type="submission" date="2020-10" db="EMBL/GenBank/DDBJ databases">
        <title>Sequencing the genomes of 1000 actinobacteria strains.</title>
        <authorList>
            <person name="Klenk H.-P."/>
        </authorList>
    </citation>
    <scope>NUCLEOTIDE SEQUENCE [LARGE SCALE GENOMIC DNA]</scope>
    <source>
        <strain evidence="8 9">DSM 7307</strain>
    </source>
</reference>
<keyword evidence="9" id="KW-1185">Reference proteome</keyword>
<dbReference type="Gene3D" id="1.10.575.10">
    <property type="entry name" value="P1 Nuclease"/>
    <property type="match status" value="1"/>
</dbReference>
<keyword evidence="6" id="KW-0325">Glycoprotein</keyword>
<evidence type="ECO:0000256" key="4">
    <source>
        <dbReference type="ARBA" id="ARBA00022801"/>
    </source>
</evidence>
<keyword evidence="2" id="KW-0479">Metal-binding</keyword>
<gene>
    <name evidence="8" type="ORF">H4W29_005937</name>
</gene>
<keyword evidence="7" id="KW-0732">Signal</keyword>
<feature type="signal peptide" evidence="7">
    <location>
        <begin position="1"/>
        <end position="21"/>
    </location>
</feature>
<dbReference type="Pfam" id="PF02265">
    <property type="entry name" value="S1-P1_nuclease"/>
    <property type="match status" value="1"/>
</dbReference>
<proteinExistence type="predicted"/>
<dbReference type="PANTHER" id="PTHR33146">
    <property type="entry name" value="ENDONUCLEASE 4"/>
    <property type="match status" value="1"/>
</dbReference>
<evidence type="ECO:0000256" key="5">
    <source>
        <dbReference type="ARBA" id="ARBA00023157"/>
    </source>
</evidence>
<evidence type="ECO:0000256" key="7">
    <source>
        <dbReference type="SAM" id="SignalP"/>
    </source>
</evidence>
<keyword evidence="1" id="KW-0540">Nuclease</keyword>
<sequence length="335" mass="35383">MRRLGIVLASAFSLASGQAFAWWDMGHKEIAALAYGKLTPAVHAKVDGLIKHHLAYPLWIKGMEGLPADEVAQAAFVNAAVWADDIKAELSCRTLGAPGCYQGGSDDPVGSPQASRNLGTVDHLIHDYWHYFDIPFSQDGTQTKGSPAVNALSQIKVLPAALSDPKSSEDLKSFDLVWLLHLLGDAHQPLHATQRFSKDLPDGDRGGNGELVDIGLADDPSQHAVWDGMLGDSGPASAAIAAAATLPPADPTAAETSDPQRWFEEGFEIAKKDVYASEIGPGKGPYRLSAGYLANARTVAQARAAVPGARLANLINGALKWIVEGLIPPTSSGTI</sequence>
<evidence type="ECO:0000313" key="9">
    <source>
        <dbReference type="Proteomes" id="UP000620262"/>
    </source>
</evidence>
<evidence type="ECO:0000256" key="2">
    <source>
        <dbReference type="ARBA" id="ARBA00022723"/>
    </source>
</evidence>
<evidence type="ECO:0000313" key="8">
    <source>
        <dbReference type="EMBL" id="MBE1508692.1"/>
    </source>
</evidence>
<organism evidence="8 9">
    <name type="scientific">Rhizobium viscosum</name>
    <name type="common">Arthrobacter viscosus</name>
    <dbReference type="NCBI Taxonomy" id="1673"/>
    <lineage>
        <taxon>Bacteria</taxon>
        <taxon>Pseudomonadati</taxon>
        <taxon>Pseudomonadota</taxon>
        <taxon>Alphaproteobacteria</taxon>
        <taxon>Hyphomicrobiales</taxon>
        <taxon>Rhizobiaceae</taxon>
        <taxon>Rhizobium/Agrobacterium group</taxon>
        <taxon>Rhizobium</taxon>
    </lineage>
</organism>
<dbReference type="EMBL" id="JADBEC010000002">
    <property type="protein sequence ID" value="MBE1508692.1"/>
    <property type="molecule type" value="Genomic_DNA"/>
</dbReference>
<keyword evidence="4" id="KW-0378">Hydrolase</keyword>
<keyword evidence="3" id="KW-0255">Endonuclease</keyword>
<dbReference type="PANTHER" id="PTHR33146:SF10">
    <property type="entry name" value="STRAND-SPECIFIC NUCLEASE, PUTATIVE-RELATED"/>
    <property type="match status" value="1"/>
</dbReference>
<comment type="caution">
    <text evidence="8">The sequence shown here is derived from an EMBL/GenBank/DDBJ whole genome shotgun (WGS) entry which is preliminary data.</text>
</comment>
<dbReference type="InterPro" id="IPR008947">
    <property type="entry name" value="PLipase_C/P1_nuclease_dom_sf"/>
</dbReference>
<dbReference type="RefSeq" id="WP_192732244.1">
    <property type="nucleotide sequence ID" value="NZ_BAAAVL010000011.1"/>
</dbReference>
<evidence type="ECO:0000256" key="1">
    <source>
        <dbReference type="ARBA" id="ARBA00022722"/>
    </source>
</evidence>
<evidence type="ECO:0008006" key="10">
    <source>
        <dbReference type="Google" id="ProtNLM"/>
    </source>
</evidence>
<dbReference type="SUPFAM" id="SSF48537">
    <property type="entry name" value="Phospholipase C/P1 nuclease"/>
    <property type="match status" value="1"/>
</dbReference>
<dbReference type="Proteomes" id="UP000620262">
    <property type="component" value="Unassembled WGS sequence"/>
</dbReference>
<feature type="chain" id="PRO_5045951339" description="S1/P1 nuclease" evidence="7">
    <location>
        <begin position="22"/>
        <end position="335"/>
    </location>
</feature>
<name>A0ABR9IZQ1_RHIVS</name>